<dbReference type="OrthoDB" id="6273817at2759"/>
<dbReference type="AlphaFoldDB" id="A0A3P7M709"/>
<evidence type="ECO:0000313" key="1">
    <source>
        <dbReference type="EMBL" id="VDN13901.1"/>
    </source>
</evidence>
<sequence>MDEFLGPSIFGLRRYRKDWVELFRSAAASRHAWRGTVRDSIVAGKIRHDHRRSKYKYLRQFFASVFPGKLDFI</sequence>
<name>A0A3P7M709_DIBLA</name>
<proteinExistence type="predicted"/>
<reference evidence="1 2" key="1">
    <citation type="submission" date="2018-11" db="EMBL/GenBank/DDBJ databases">
        <authorList>
            <consortium name="Pathogen Informatics"/>
        </authorList>
    </citation>
    <scope>NUCLEOTIDE SEQUENCE [LARGE SCALE GENOMIC DNA]</scope>
</reference>
<dbReference type="EMBL" id="UYRU01057711">
    <property type="protein sequence ID" value="VDN13901.1"/>
    <property type="molecule type" value="Genomic_DNA"/>
</dbReference>
<dbReference type="Proteomes" id="UP000281553">
    <property type="component" value="Unassembled WGS sequence"/>
</dbReference>
<protein>
    <submittedName>
        <fullName evidence="1">Uncharacterized protein</fullName>
    </submittedName>
</protein>
<keyword evidence="2" id="KW-1185">Reference proteome</keyword>
<accession>A0A3P7M709</accession>
<organism evidence="1 2">
    <name type="scientific">Dibothriocephalus latus</name>
    <name type="common">Fish tapeworm</name>
    <name type="synonym">Diphyllobothrium latum</name>
    <dbReference type="NCBI Taxonomy" id="60516"/>
    <lineage>
        <taxon>Eukaryota</taxon>
        <taxon>Metazoa</taxon>
        <taxon>Spiralia</taxon>
        <taxon>Lophotrochozoa</taxon>
        <taxon>Platyhelminthes</taxon>
        <taxon>Cestoda</taxon>
        <taxon>Eucestoda</taxon>
        <taxon>Diphyllobothriidea</taxon>
        <taxon>Diphyllobothriidae</taxon>
        <taxon>Dibothriocephalus</taxon>
    </lineage>
</organism>
<evidence type="ECO:0000313" key="2">
    <source>
        <dbReference type="Proteomes" id="UP000281553"/>
    </source>
</evidence>
<gene>
    <name evidence="1" type="ORF">DILT_LOCUS9732</name>
</gene>